<keyword evidence="1" id="KW-1133">Transmembrane helix</keyword>
<dbReference type="GO" id="GO:0016787">
    <property type="term" value="F:hydrolase activity"/>
    <property type="evidence" value="ECO:0007669"/>
    <property type="project" value="UniProtKB-KW"/>
</dbReference>
<feature type="transmembrane region" description="Helical" evidence="1">
    <location>
        <begin position="78"/>
        <end position="100"/>
    </location>
</feature>
<name>A0A5D5ALX1_9EURY</name>
<feature type="transmembrane region" description="Helical" evidence="1">
    <location>
        <begin position="53"/>
        <end position="71"/>
    </location>
</feature>
<feature type="transmembrane region" description="Helical" evidence="1">
    <location>
        <begin position="136"/>
        <end position="164"/>
    </location>
</feature>
<dbReference type="EMBL" id="VTAW01000012">
    <property type="protein sequence ID" value="TYT62013.1"/>
    <property type="molecule type" value="Genomic_DNA"/>
</dbReference>
<accession>A0A5D5ALX1</accession>
<dbReference type="AlphaFoldDB" id="A0A5D5ALX1"/>
<organism evidence="2 3">
    <name type="scientific">Natrialba swarupiae</name>
    <dbReference type="NCBI Taxonomy" id="2448032"/>
    <lineage>
        <taxon>Archaea</taxon>
        <taxon>Methanobacteriati</taxon>
        <taxon>Methanobacteriota</taxon>
        <taxon>Stenosarchaea group</taxon>
        <taxon>Halobacteria</taxon>
        <taxon>Halobacteriales</taxon>
        <taxon>Natrialbaceae</taxon>
        <taxon>Natrialba</taxon>
    </lineage>
</organism>
<evidence type="ECO:0000313" key="3">
    <source>
        <dbReference type="Proteomes" id="UP000324104"/>
    </source>
</evidence>
<keyword evidence="3" id="KW-1185">Reference proteome</keyword>
<proteinExistence type="predicted"/>
<sequence length="201" mass="21373">MVTTHALVGLFVALPVAILVPEHGPTALAAGALGGIVPDLDVFAEHRRTLHQPVYGFAAAAGALAVAVVAPTALTLGLFAFLLTAALHCVGDVVSCGLGARPWDNPPSDRAVYDHVRGTWVPPRRWIPYDGSPADLGFAAVISLPLVVVLDGVWKLLIVGLLAVSIGYTVSRKRLEDVATWGARLLPSRFRRYVPERYLVS</sequence>
<keyword evidence="1" id="KW-0472">Membrane</keyword>
<evidence type="ECO:0000313" key="2">
    <source>
        <dbReference type="EMBL" id="TYT62013.1"/>
    </source>
</evidence>
<comment type="caution">
    <text evidence="2">The sequence shown here is derived from an EMBL/GenBank/DDBJ whole genome shotgun (WGS) entry which is preliminary data.</text>
</comment>
<reference evidence="2 3" key="1">
    <citation type="submission" date="2019-08" db="EMBL/GenBank/DDBJ databases">
        <title>Archaea genome.</title>
        <authorList>
            <person name="Kajale S."/>
            <person name="Shouche Y."/>
            <person name="Deshpande N."/>
            <person name="Sharma A."/>
        </authorList>
    </citation>
    <scope>NUCLEOTIDE SEQUENCE [LARGE SCALE GENOMIC DNA]</scope>
    <source>
        <strain evidence="2 3">ESP3B_9</strain>
    </source>
</reference>
<dbReference type="Proteomes" id="UP000324104">
    <property type="component" value="Unassembled WGS sequence"/>
</dbReference>
<gene>
    <name evidence="2" type="ORF">FYC77_10775</name>
</gene>
<keyword evidence="2" id="KW-0378">Hydrolase</keyword>
<protein>
    <submittedName>
        <fullName evidence="2">Metal-dependent hydrolase</fullName>
    </submittedName>
</protein>
<keyword evidence="1" id="KW-0812">Transmembrane</keyword>
<evidence type="ECO:0000256" key="1">
    <source>
        <dbReference type="SAM" id="Phobius"/>
    </source>
</evidence>